<comment type="caution">
    <text evidence="2">The sequence shown here is derived from an EMBL/GenBank/DDBJ whole genome shotgun (WGS) entry which is preliminary data.</text>
</comment>
<dbReference type="GO" id="GO:0016787">
    <property type="term" value="F:hydrolase activity"/>
    <property type="evidence" value="ECO:0007669"/>
    <property type="project" value="InterPro"/>
</dbReference>
<protein>
    <recommendedName>
        <fullName evidence="1">Calcineurin-like phosphoesterase domain-containing protein</fullName>
    </recommendedName>
</protein>
<dbReference type="CDD" id="cd07379">
    <property type="entry name" value="MPP_239FB"/>
    <property type="match status" value="1"/>
</dbReference>
<sequence length="222" mass="25235">MKIIAISDTHGKHRDLEFRKSMPAGDMIIHAGDVSNVGTLAQINDFLYWFGGLDYEHKIFIAGNHDFMFEQNSVLARNLIPEGIHYLEDSSVTIDGIKIYGTPHSKLFMKWAFNRNKPQRKALWELIPEDVDILVSHAPVYRILDAVDEQYLAAGADANVGCPYLRDDVLFRIKPDILICGHIHNQVGTEVVGNTTFYNVSVLNELYQCVNEPTVIEYDRIK</sequence>
<proteinExistence type="predicted"/>
<evidence type="ECO:0000313" key="2">
    <source>
        <dbReference type="EMBL" id="KKM06798.1"/>
    </source>
</evidence>
<gene>
    <name evidence="2" type="ORF">LCGC14_1740350</name>
</gene>
<dbReference type="PANTHER" id="PTHR12905:SF0">
    <property type="entry name" value="CALCINEURIN-LIKE PHOSPHOESTERASE DOMAIN-CONTAINING PROTEIN"/>
    <property type="match status" value="1"/>
</dbReference>
<name>A0A0F9K6L2_9ZZZZ</name>
<dbReference type="AlphaFoldDB" id="A0A0F9K6L2"/>
<dbReference type="PANTHER" id="PTHR12905">
    <property type="entry name" value="METALLOPHOSPHOESTERASE"/>
    <property type="match status" value="1"/>
</dbReference>
<dbReference type="InterPro" id="IPR029052">
    <property type="entry name" value="Metallo-depent_PP-like"/>
</dbReference>
<accession>A0A0F9K6L2</accession>
<dbReference type="Gene3D" id="3.60.21.10">
    <property type="match status" value="1"/>
</dbReference>
<dbReference type="InterPro" id="IPR004843">
    <property type="entry name" value="Calcineurin-like_PHP"/>
</dbReference>
<dbReference type="SUPFAM" id="SSF56300">
    <property type="entry name" value="Metallo-dependent phosphatases"/>
    <property type="match status" value="1"/>
</dbReference>
<dbReference type="Pfam" id="PF00149">
    <property type="entry name" value="Metallophos"/>
    <property type="match status" value="1"/>
</dbReference>
<feature type="domain" description="Calcineurin-like phosphoesterase" evidence="1">
    <location>
        <begin position="1"/>
        <end position="185"/>
    </location>
</feature>
<dbReference type="InterPro" id="IPR051693">
    <property type="entry name" value="UPF0046_metallophosphoest"/>
</dbReference>
<dbReference type="EMBL" id="LAZR01015911">
    <property type="protein sequence ID" value="KKM06798.1"/>
    <property type="molecule type" value="Genomic_DNA"/>
</dbReference>
<reference evidence="2" key="1">
    <citation type="journal article" date="2015" name="Nature">
        <title>Complex archaea that bridge the gap between prokaryotes and eukaryotes.</title>
        <authorList>
            <person name="Spang A."/>
            <person name="Saw J.H."/>
            <person name="Jorgensen S.L."/>
            <person name="Zaremba-Niedzwiedzka K."/>
            <person name="Martijn J."/>
            <person name="Lind A.E."/>
            <person name="van Eijk R."/>
            <person name="Schleper C."/>
            <person name="Guy L."/>
            <person name="Ettema T.J."/>
        </authorList>
    </citation>
    <scope>NUCLEOTIDE SEQUENCE</scope>
</reference>
<organism evidence="2">
    <name type="scientific">marine sediment metagenome</name>
    <dbReference type="NCBI Taxonomy" id="412755"/>
    <lineage>
        <taxon>unclassified sequences</taxon>
        <taxon>metagenomes</taxon>
        <taxon>ecological metagenomes</taxon>
    </lineage>
</organism>
<evidence type="ECO:0000259" key="1">
    <source>
        <dbReference type="Pfam" id="PF00149"/>
    </source>
</evidence>